<reference evidence="8" key="1">
    <citation type="submission" date="2023-03" db="EMBL/GenBank/DDBJ databases">
        <title>Massive genome expansion in bonnet fungi (Mycena s.s.) driven by repeated elements and novel gene families across ecological guilds.</title>
        <authorList>
            <consortium name="Lawrence Berkeley National Laboratory"/>
            <person name="Harder C.B."/>
            <person name="Miyauchi S."/>
            <person name="Viragh M."/>
            <person name="Kuo A."/>
            <person name="Thoen E."/>
            <person name="Andreopoulos B."/>
            <person name="Lu D."/>
            <person name="Skrede I."/>
            <person name="Drula E."/>
            <person name="Henrissat B."/>
            <person name="Morin E."/>
            <person name="Kohler A."/>
            <person name="Barry K."/>
            <person name="LaButti K."/>
            <person name="Morin E."/>
            <person name="Salamov A."/>
            <person name="Lipzen A."/>
            <person name="Mereny Z."/>
            <person name="Hegedus B."/>
            <person name="Baldrian P."/>
            <person name="Stursova M."/>
            <person name="Weitz H."/>
            <person name="Taylor A."/>
            <person name="Grigoriev I.V."/>
            <person name="Nagy L.G."/>
            <person name="Martin F."/>
            <person name="Kauserud H."/>
        </authorList>
    </citation>
    <scope>NUCLEOTIDE SEQUENCE</scope>
    <source>
        <strain evidence="8">9144</strain>
    </source>
</reference>
<evidence type="ECO:0000259" key="7">
    <source>
        <dbReference type="PROSITE" id="PS51198"/>
    </source>
</evidence>
<evidence type="ECO:0000256" key="3">
    <source>
        <dbReference type="ARBA" id="ARBA00022806"/>
    </source>
</evidence>
<feature type="compositionally biased region" description="Polar residues" evidence="6">
    <location>
        <begin position="245"/>
        <end position="258"/>
    </location>
</feature>
<sequence length="1218" mass="137525">MPPPPRKVSYRSDMFDVSTLTSIEAVENAVFELQGIINAANVGRILDDIILHERPAVVRLVLSGLDNELVMSQFPTSPEAFAGSLASKILSQLSFFFLLAQKVPALHENHQQLVKDAPKVLGAIASRQVADGLEPEQESSGFKKKPASQRKAKMARLVAAQGKLDPAPFDRLKISVPETREEIGQCIELLLATQRSILEAYLESLRLPAVAASVKATCIPAEPVCLAESEEAFSDSEAPGAGSSDGPQNPQPNDSASAASYPAVQPIKFSTLYRRRATGFGDWDINIAPRAERNLREYSWRDRRTFILIVKKMRELSNGDFSPENYIQLNGSNVEIPIYEAKVSEDLRLVYQVDCVPVYGTKYMSRTELQAAHKVFGIYEKAQHSRGSFWDSMGRELGKKGEEYKERCIQRQGAGGCIFVPVAFPTQEDARFNPGSVPDLPSDDAEQIQSLLLKSVRFSQPLLDSIVADLDVAFVLEVSPKELEIIEHSNSCYVLGRSGTGKTTSMLYKMLLIEASSKLSTPETRKSRQLFVTQSRILADKVWEHFAKLLGGYQPSAISENLKAARRADRALVDVEESDWRTDLPKKYSDLQDTDFPLFVSFDQLCTMIEHDMQNSGYRADTGKTTRLTYAKFHREYWPHFSHSACKGFEPSMVFSEFMGVIMGSEKALASKTCCLDREVYLNLGERGQSMFGDQRERIYDLFKKYSSQKRHQGHADPADRSHEIIKFFQDHGVPGKKVDYLYVDETQDNLLVDTLLLHSICQNPNGLFWAGDTAQTISVGSSFRFNELKAFLHRVEERRRKKHPELSFQPVAPPRPFQLTVNYRSHAGIVNCAHSVIEVITKLWPDAIDTLDRERGTIDGLQPIFFTNWDSENVQSKQFLFGDQSLYILLLTLFRTLYESKGLEFNDVRIDLPVFIYNFFEDSSVAEAQWRVVLNVMDKRTNDGTPSAPIFDKMRHASVCTELKFLYVAITRARNNIWIADCSTKGEPMRMLWTSKNQVQNCVLGTDTPRFAISSTPAEWQEQGQKLFDSKRFSQAKLCYERAYMPHEAAVSHAYHLHEEASGMPHNHRRKIAARRTAFLQVAATFLRCTRNERAKNSAEAYFRRAGKCFEDAGDFNQAIDAYNHAKDFSRIDQAVATVKNHDRDINPNVAQRVISVMGKIDQAVATVKNHDRDINPNVAQRVISVARLFYSKKGQFEKAGRLFDGHEEARACTTRL</sequence>
<organism evidence="8 9">
    <name type="scientific">Mycena pura</name>
    <dbReference type="NCBI Taxonomy" id="153505"/>
    <lineage>
        <taxon>Eukaryota</taxon>
        <taxon>Fungi</taxon>
        <taxon>Dikarya</taxon>
        <taxon>Basidiomycota</taxon>
        <taxon>Agaricomycotina</taxon>
        <taxon>Agaricomycetes</taxon>
        <taxon>Agaricomycetidae</taxon>
        <taxon>Agaricales</taxon>
        <taxon>Marasmiineae</taxon>
        <taxon>Mycenaceae</taxon>
        <taxon>Mycena</taxon>
    </lineage>
</organism>
<dbReference type="InterPro" id="IPR014016">
    <property type="entry name" value="UvrD-like_ATP-bd"/>
</dbReference>
<gene>
    <name evidence="8" type="ORF">GGX14DRAFT_429000</name>
</gene>
<dbReference type="GO" id="GO:0016787">
    <property type="term" value="F:hydrolase activity"/>
    <property type="evidence" value="ECO:0007669"/>
    <property type="project" value="UniProtKB-UniRule"/>
</dbReference>
<evidence type="ECO:0000313" key="8">
    <source>
        <dbReference type="EMBL" id="KAJ7222531.1"/>
    </source>
</evidence>
<name>A0AAD6YL44_9AGAR</name>
<keyword evidence="2 5" id="KW-0378">Hydrolase</keyword>
<dbReference type="SUPFAM" id="SSF52540">
    <property type="entry name" value="P-loop containing nucleoside triphosphate hydrolases"/>
    <property type="match status" value="1"/>
</dbReference>
<feature type="domain" description="UvrD-like helicase ATP-binding" evidence="7">
    <location>
        <begin position="475"/>
        <end position="827"/>
    </location>
</feature>
<dbReference type="GO" id="GO:0005524">
    <property type="term" value="F:ATP binding"/>
    <property type="evidence" value="ECO:0007669"/>
    <property type="project" value="UniProtKB-UniRule"/>
</dbReference>
<evidence type="ECO:0000256" key="5">
    <source>
        <dbReference type="PROSITE-ProRule" id="PRU00560"/>
    </source>
</evidence>
<feature type="binding site" evidence="5">
    <location>
        <begin position="496"/>
        <end position="503"/>
    </location>
    <ligand>
        <name>ATP</name>
        <dbReference type="ChEBI" id="CHEBI:30616"/>
    </ligand>
</feature>
<dbReference type="PANTHER" id="PTHR21529">
    <property type="entry name" value="MAMMARY TURMOR VIRUS RECEPTOR HOMOLOG 1, 2 MTVR1, 2"/>
    <property type="match status" value="1"/>
</dbReference>
<dbReference type="EMBL" id="JARJCW010000007">
    <property type="protein sequence ID" value="KAJ7222531.1"/>
    <property type="molecule type" value="Genomic_DNA"/>
</dbReference>
<dbReference type="InterPro" id="IPR039904">
    <property type="entry name" value="TRANK1"/>
</dbReference>
<evidence type="ECO:0000256" key="1">
    <source>
        <dbReference type="ARBA" id="ARBA00022741"/>
    </source>
</evidence>
<dbReference type="Gene3D" id="1.25.40.10">
    <property type="entry name" value="Tetratricopeptide repeat domain"/>
    <property type="match status" value="1"/>
</dbReference>
<feature type="region of interest" description="Disordered" evidence="6">
    <location>
        <begin position="230"/>
        <end position="260"/>
    </location>
</feature>
<dbReference type="PROSITE" id="PS51198">
    <property type="entry name" value="UVRD_HELICASE_ATP_BIND"/>
    <property type="match status" value="1"/>
</dbReference>
<evidence type="ECO:0000313" key="9">
    <source>
        <dbReference type="Proteomes" id="UP001219525"/>
    </source>
</evidence>
<feature type="region of interest" description="Disordered" evidence="6">
    <location>
        <begin position="131"/>
        <end position="150"/>
    </location>
</feature>
<accession>A0AAD6YL44</accession>
<dbReference type="PANTHER" id="PTHR21529:SF4">
    <property type="entry name" value="TPR AND ANKYRIN REPEAT-CONTAINING PROTEIN 1"/>
    <property type="match status" value="1"/>
</dbReference>
<comment type="caution">
    <text evidence="8">The sequence shown here is derived from an EMBL/GenBank/DDBJ whole genome shotgun (WGS) entry which is preliminary data.</text>
</comment>
<keyword evidence="9" id="KW-1185">Reference proteome</keyword>
<dbReference type="Proteomes" id="UP001219525">
    <property type="component" value="Unassembled WGS sequence"/>
</dbReference>
<evidence type="ECO:0000256" key="2">
    <source>
        <dbReference type="ARBA" id="ARBA00022801"/>
    </source>
</evidence>
<evidence type="ECO:0000256" key="4">
    <source>
        <dbReference type="ARBA" id="ARBA00022840"/>
    </source>
</evidence>
<keyword evidence="4 5" id="KW-0067">ATP-binding</keyword>
<dbReference type="Gene3D" id="3.40.50.300">
    <property type="entry name" value="P-loop containing nucleotide triphosphate hydrolases"/>
    <property type="match status" value="2"/>
</dbReference>
<keyword evidence="1 5" id="KW-0547">Nucleotide-binding</keyword>
<dbReference type="SUPFAM" id="SSF48452">
    <property type="entry name" value="TPR-like"/>
    <property type="match status" value="1"/>
</dbReference>
<dbReference type="InterPro" id="IPR027417">
    <property type="entry name" value="P-loop_NTPase"/>
</dbReference>
<dbReference type="Pfam" id="PF00580">
    <property type="entry name" value="UvrD-helicase"/>
    <property type="match status" value="1"/>
</dbReference>
<dbReference type="AlphaFoldDB" id="A0AAD6YL44"/>
<proteinExistence type="predicted"/>
<protein>
    <recommendedName>
        <fullName evidence="7">UvrD-like helicase ATP-binding domain-containing protein</fullName>
    </recommendedName>
</protein>
<dbReference type="InterPro" id="IPR011990">
    <property type="entry name" value="TPR-like_helical_dom_sf"/>
</dbReference>
<dbReference type="GO" id="GO:0004386">
    <property type="term" value="F:helicase activity"/>
    <property type="evidence" value="ECO:0007669"/>
    <property type="project" value="UniProtKB-UniRule"/>
</dbReference>
<evidence type="ECO:0000256" key="6">
    <source>
        <dbReference type="SAM" id="MobiDB-lite"/>
    </source>
</evidence>
<keyword evidence="3 5" id="KW-0347">Helicase</keyword>